<keyword evidence="1" id="KW-1133">Transmembrane helix</keyword>
<dbReference type="EMBL" id="JAVHUL010000047">
    <property type="protein sequence ID" value="MDQ7918484.1"/>
    <property type="molecule type" value="Genomic_DNA"/>
</dbReference>
<organism evidence="2 3">
    <name type="scientific">Mesonia profundi</name>
    <dbReference type="NCBI Taxonomy" id="3070998"/>
    <lineage>
        <taxon>Bacteria</taxon>
        <taxon>Pseudomonadati</taxon>
        <taxon>Bacteroidota</taxon>
        <taxon>Flavobacteriia</taxon>
        <taxon>Flavobacteriales</taxon>
        <taxon>Flavobacteriaceae</taxon>
        <taxon>Mesonia</taxon>
    </lineage>
</organism>
<sequence>MHDELIEQKSWWKKNWKWFLPVSMLILIVTAVLFSSGIGGITNNYAQAYSDEDLYQDALEQVKSNSKAIEVLGEIQPIDKLAILEGEVEYSNQNQSVSSSIRIVGSKARGRIDILANRVQGKWNYEKIKLRIKSPPQKKQSINIIPAE</sequence>
<protein>
    <submittedName>
        <fullName evidence="2">Cytochrome c oxidase assembly factor Coa1 family protein</fullName>
    </submittedName>
</protein>
<evidence type="ECO:0000313" key="2">
    <source>
        <dbReference type="EMBL" id="MDQ7918484.1"/>
    </source>
</evidence>
<keyword evidence="1" id="KW-0472">Membrane</keyword>
<keyword evidence="3" id="KW-1185">Reference proteome</keyword>
<dbReference type="Pfam" id="PF08695">
    <property type="entry name" value="Coa1"/>
    <property type="match status" value="1"/>
</dbReference>
<dbReference type="RefSeq" id="WP_308865478.1">
    <property type="nucleotide sequence ID" value="NZ_JAVHUL010000047.1"/>
</dbReference>
<gene>
    <name evidence="2" type="ORF">RBU60_12975</name>
</gene>
<keyword evidence="1" id="KW-0812">Transmembrane</keyword>
<reference evidence="2 3" key="1">
    <citation type="submission" date="2023-08" db="EMBL/GenBank/DDBJ databases">
        <title>Mesonia sp. MT50, isolated from deep-sea sediment of the Mariana Trench.</title>
        <authorList>
            <person name="Fu H."/>
        </authorList>
    </citation>
    <scope>NUCLEOTIDE SEQUENCE [LARGE SCALE GENOMIC DNA]</scope>
    <source>
        <strain evidence="2 3">MT50</strain>
    </source>
</reference>
<name>A0ABU1A450_9FLAO</name>
<comment type="caution">
    <text evidence="2">The sequence shown here is derived from an EMBL/GenBank/DDBJ whole genome shotgun (WGS) entry which is preliminary data.</text>
</comment>
<evidence type="ECO:0000256" key="1">
    <source>
        <dbReference type="SAM" id="Phobius"/>
    </source>
</evidence>
<feature type="transmembrane region" description="Helical" evidence="1">
    <location>
        <begin position="18"/>
        <end position="41"/>
    </location>
</feature>
<proteinExistence type="predicted"/>
<accession>A0ABU1A450</accession>
<dbReference type="Proteomes" id="UP001230915">
    <property type="component" value="Unassembled WGS sequence"/>
</dbReference>
<dbReference type="InterPro" id="IPR014807">
    <property type="entry name" value="Coa1"/>
</dbReference>
<evidence type="ECO:0000313" key="3">
    <source>
        <dbReference type="Proteomes" id="UP001230915"/>
    </source>
</evidence>